<dbReference type="RefSeq" id="WP_382358469.1">
    <property type="nucleotide sequence ID" value="NZ_JBHTGR010000011.1"/>
</dbReference>
<keyword evidence="4" id="KW-0479">Metal-binding</keyword>
<comment type="similarity">
    <text evidence="1 4">Belongs to the ribonucleoside diphosphate reductase small chain family.</text>
</comment>
<dbReference type="PIRSF" id="PIRSF000355">
    <property type="entry name" value="NrdB"/>
    <property type="match status" value="1"/>
</dbReference>
<dbReference type="PANTHER" id="PTHR23409:SF18">
    <property type="entry name" value="RIBONUCLEOSIDE-DIPHOSPHATE REDUCTASE SUBUNIT M2"/>
    <property type="match status" value="1"/>
</dbReference>
<proteinExistence type="inferred from homology"/>
<dbReference type="InterPro" id="IPR012348">
    <property type="entry name" value="RNR-like"/>
</dbReference>
<keyword evidence="6" id="KW-1185">Reference proteome</keyword>
<gene>
    <name evidence="5" type="ORF">ACFQU8_06855</name>
</gene>
<evidence type="ECO:0000256" key="1">
    <source>
        <dbReference type="ARBA" id="ARBA00009303"/>
    </source>
</evidence>
<comment type="cofactor">
    <cofactor evidence="4">
        <name>Fe cation</name>
        <dbReference type="ChEBI" id="CHEBI:24875"/>
    </cofactor>
    <text evidence="4">Binds 2 iron ions per subunit.</text>
</comment>
<sequence>MSKVLLDKAKTLEPRNPNKSTAVFGGESSGILNWNDIKYPHWYQMYKRLIGNYWQADEINMADDLRQFGSLTDNERDTYLKVIGLLSTLDGPQTRTALLLSLYATDPSVQSIMAVIAQQEAVHNESYSYVLSSVVSLDEQNESFQLGRKDPILLKRNEAIIQQYNAFVEEPTIENILKTMVYTALLEGMFFYSGFAFFYHLARENKMVGTSTMISYINRDELEHGRFIAELFRATLYENPEQNTAELTEWVYNHFRESVDREIEWSNYVLAEIEGIDLEEMAGYIKYRANKMLRMMGLSELYPEHTENPMKWIRAYADNFDGTKTDFFEQKSRQYTKTSNLNGFDDL</sequence>
<dbReference type="InterPro" id="IPR033909">
    <property type="entry name" value="RNR_small"/>
</dbReference>
<reference evidence="6" key="1">
    <citation type="journal article" date="2019" name="Int. J. Syst. Evol. Microbiol.">
        <title>The Global Catalogue of Microorganisms (GCM) 10K type strain sequencing project: providing services to taxonomists for standard genome sequencing and annotation.</title>
        <authorList>
            <consortium name="The Broad Institute Genomics Platform"/>
            <consortium name="The Broad Institute Genome Sequencing Center for Infectious Disease"/>
            <person name="Wu L."/>
            <person name="Ma J."/>
        </authorList>
    </citation>
    <scope>NUCLEOTIDE SEQUENCE [LARGE SCALE GENOMIC DNA]</scope>
    <source>
        <strain evidence="6">JCM 30234</strain>
    </source>
</reference>
<keyword evidence="4" id="KW-0408">Iron</keyword>
<dbReference type="GO" id="GO:0004748">
    <property type="term" value="F:ribonucleoside-diphosphate reductase activity, thioredoxin disulfide as acceptor"/>
    <property type="evidence" value="ECO:0007669"/>
    <property type="project" value="UniProtKB-EC"/>
</dbReference>
<evidence type="ECO:0000256" key="2">
    <source>
        <dbReference type="ARBA" id="ARBA00011209"/>
    </source>
</evidence>
<comment type="caution">
    <text evidence="5">The sequence shown here is derived from an EMBL/GenBank/DDBJ whole genome shotgun (WGS) entry which is preliminary data.</text>
</comment>
<dbReference type="CDD" id="cd01049">
    <property type="entry name" value="RNRR2"/>
    <property type="match status" value="1"/>
</dbReference>
<comment type="subunit">
    <text evidence="2">Tetramer of two alpha and two beta subunits.</text>
</comment>
<dbReference type="Proteomes" id="UP001596620">
    <property type="component" value="Unassembled WGS sequence"/>
</dbReference>
<dbReference type="InterPro" id="IPR009078">
    <property type="entry name" value="Ferritin-like_SF"/>
</dbReference>
<organism evidence="5 6">
    <name type="scientific">Lentibacillus kimchii</name>
    <dbReference type="NCBI Taxonomy" id="1542911"/>
    <lineage>
        <taxon>Bacteria</taxon>
        <taxon>Bacillati</taxon>
        <taxon>Bacillota</taxon>
        <taxon>Bacilli</taxon>
        <taxon>Bacillales</taxon>
        <taxon>Bacillaceae</taxon>
        <taxon>Lentibacillus</taxon>
    </lineage>
</organism>
<keyword evidence="4 5" id="KW-0560">Oxidoreductase</keyword>
<evidence type="ECO:0000256" key="4">
    <source>
        <dbReference type="PIRNR" id="PIRNR000355"/>
    </source>
</evidence>
<evidence type="ECO:0000256" key="3">
    <source>
        <dbReference type="ARBA" id="ARBA00047754"/>
    </source>
</evidence>
<dbReference type="NCBIfam" id="NF007184">
    <property type="entry name" value="PRK09614.1-3"/>
    <property type="match status" value="1"/>
</dbReference>
<keyword evidence="4" id="KW-0215">Deoxyribonucleotide synthesis</keyword>
<dbReference type="Pfam" id="PF00268">
    <property type="entry name" value="Ribonuc_red_sm"/>
    <property type="match status" value="1"/>
</dbReference>
<dbReference type="PANTHER" id="PTHR23409">
    <property type="entry name" value="RIBONUCLEOSIDE-DIPHOSPHATE REDUCTASE SMALL CHAIN"/>
    <property type="match status" value="1"/>
</dbReference>
<dbReference type="EMBL" id="JBHTGR010000011">
    <property type="protein sequence ID" value="MFC7746955.1"/>
    <property type="molecule type" value="Genomic_DNA"/>
</dbReference>
<dbReference type="SUPFAM" id="SSF47240">
    <property type="entry name" value="Ferritin-like"/>
    <property type="match status" value="1"/>
</dbReference>
<evidence type="ECO:0000313" key="6">
    <source>
        <dbReference type="Proteomes" id="UP001596620"/>
    </source>
</evidence>
<comment type="function">
    <text evidence="4">Provides the precursors necessary for DNA synthesis. Catalyzes the biosynthesis of deoxyribonucleotides from the corresponding ribonucleotides.</text>
</comment>
<accession>A0ABW2UUK8</accession>
<evidence type="ECO:0000313" key="5">
    <source>
        <dbReference type="EMBL" id="MFC7746955.1"/>
    </source>
</evidence>
<comment type="catalytic activity">
    <reaction evidence="3 4">
        <text>a 2'-deoxyribonucleoside 5'-diphosphate + [thioredoxin]-disulfide + H2O = a ribonucleoside 5'-diphosphate + [thioredoxin]-dithiol</text>
        <dbReference type="Rhea" id="RHEA:23252"/>
        <dbReference type="Rhea" id="RHEA-COMP:10698"/>
        <dbReference type="Rhea" id="RHEA-COMP:10700"/>
        <dbReference type="ChEBI" id="CHEBI:15377"/>
        <dbReference type="ChEBI" id="CHEBI:29950"/>
        <dbReference type="ChEBI" id="CHEBI:50058"/>
        <dbReference type="ChEBI" id="CHEBI:57930"/>
        <dbReference type="ChEBI" id="CHEBI:73316"/>
        <dbReference type="EC" id="1.17.4.1"/>
    </reaction>
</comment>
<name>A0ABW2UUK8_9BACI</name>
<dbReference type="InterPro" id="IPR000358">
    <property type="entry name" value="RNR_small_fam"/>
</dbReference>
<dbReference type="EC" id="1.17.4.1" evidence="4"/>
<dbReference type="Gene3D" id="1.10.620.20">
    <property type="entry name" value="Ribonucleotide Reductase, subunit A"/>
    <property type="match status" value="1"/>
</dbReference>
<protein>
    <recommendedName>
        <fullName evidence="4">Ribonucleoside-diphosphate reductase subunit beta</fullName>
        <ecNumber evidence="4">1.17.4.1</ecNumber>
    </recommendedName>
</protein>